<dbReference type="CDD" id="cd06558">
    <property type="entry name" value="crotonase-like"/>
    <property type="match status" value="1"/>
</dbReference>
<proteinExistence type="inferred from homology"/>
<gene>
    <name evidence="8" type="ORF">HYALB_00002610</name>
</gene>
<comment type="pathway">
    <text evidence="2">Siderophore biosynthesis.</text>
</comment>
<dbReference type="Proteomes" id="UP000701801">
    <property type="component" value="Unassembled WGS sequence"/>
</dbReference>
<organism evidence="8 9">
    <name type="scientific">Hymenoscyphus albidus</name>
    <dbReference type="NCBI Taxonomy" id="595503"/>
    <lineage>
        <taxon>Eukaryota</taxon>
        <taxon>Fungi</taxon>
        <taxon>Dikarya</taxon>
        <taxon>Ascomycota</taxon>
        <taxon>Pezizomycotina</taxon>
        <taxon>Leotiomycetes</taxon>
        <taxon>Helotiales</taxon>
        <taxon>Helotiaceae</taxon>
        <taxon>Hymenoscyphus</taxon>
    </lineage>
</organism>
<dbReference type="AlphaFoldDB" id="A0A9N9LSG4"/>
<dbReference type="Pfam" id="PF00378">
    <property type="entry name" value="ECH_1"/>
    <property type="match status" value="1"/>
</dbReference>
<keyword evidence="6" id="KW-0456">Lyase</keyword>
<dbReference type="InterPro" id="IPR029045">
    <property type="entry name" value="ClpP/crotonase-like_dom_sf"/>
</dbReference>
<dbReference type="OrthoDB" id="2139957at2759"/>
<evidence type="ECO:0000256" key="5">
    <source>
        <dbReference type="ARBA" id="ARBA00023235"/>
    </source>
</evidence>
<dbReference type="Gene3D" id="3.90.226.10">
    <property type="entry name" value="2-enoyl-CoA Hydratase, Chain A, domain 1"/>
    <property type="match status" value="1"/>
</dbReference>
<keyword evidence="5" id="KW-0413">Isomerase</keyword>
<reference evidence="8" key="1">
    <citation type="submission" date="2021-07" db="EMBL/GenBank/DDBJ databases">
        <authorList>
            <person name="Durling M."/>
        </authorList>
    </citation>
    <scope>NUCLEOTIDE SEQUENCE</scope>
</reference>
<evidence type="ECO:0008006" key="10">
    <source>
        <dbReference type="Google" id="ProtNLM"/>
    </source>
</evidence>
<comment type="caution">
    <text evidence="8">The sequence shown here is derived from an EMBL/GenBank/DDBJ whole genome shotgun (WGS) entry which is preliminary data.</text>
</comment>
<evidence type="ECO:0000256" key="4">
    <source>
        <dbReference type="ARBA" id="ARBA00023140"/>
    </source>
</evidence>
<dbReference type="PROSITE" id="PS00166">
    <property type="entry name" value="ENOYL_COA_HYDRATASE"/>
    <property type="match status" value="1"/>
</dbReference>
<evidence type="ECO:0000256" key="7">
    <source>
        <dbReference type="RuleBase" id="RU003707"/>
    </source>
</evidence>
<evidence type="ECO:0000256" key="1">
    <source>
        <dbReference type="ARBA" id="ARBA00004275"/>
    </source>
</evidence>
<dbReference type="SUPFAM" id="SSF52096">
    <property type="entry name" value="ClpP/crotonase"/>
    <property type="match status" value="1"/>
</dbReference>
<dbReference type="PANTHER" id="PTHR11941:SF68">
    <property type="entry name" value="CARNITINYL-COA DEHYDRATASE"/>
    <property type="match status" value="1"/>
</dbReference>
<evidence type="ECO:0000313" key="9">
    <source>
        <dbReference type="Proteomes" id="UP000701801"/>
    </source>
</evidence>
<evidence type="ECO:0000256" key="2">
    <source>
        <dbReference type="ARBA" id="ARBA00004924"/>
    </source>
</evidence>
<evidence type="ECO:0000256" key="3">
    <source>
        <dbReference type="ARBA" id="ARBA00005254"/>
    </source>
</evidence>
<sequence length="278" mass="29621">MASNLKTQPPPHPTFLLSYPSPGILLMTINRPKQMNSIHSTGHWEAQSILTWYDNEPSLSVCIITGAGNNAFCAGQDLVEIGSSKASSQPMQLGSHPPSGFCGISRRVGKKPIIAAVNGLALGGGTEIVLNCDMIIASPTSYFGLPEVTLGLYAAAGGLPRLVHTVGMPLASELALTGRRLTASEALSFHLINKISKTPESLMDEVLTLAKKVASQSPDAIIVTRAGLREAWETASVESATKRVGDRYNAGLFEGENFQIGVEAFVKKQKPVWKPSKL</sequence>
<evidence type="ECO:0000256" key="6">
    <source>
        <dbReference type="ARBA" id="ARBA00023239"/>
    </source>
</evidence>
<comment type="subcellular location">
    <subcellularLocation>
        <location evidence="1">Peroxisome</location>
    </subcellularLocation>
</comment>
<dbReference type="EMBL" id="CAJVRM010000340">
    <property type="protein sequence ID" value="CAG8979838.1"/>
    <property type="molecule type" value="Genomic_DNA"/>
</dbReference>
<dbReference type="GO" id="GO:0016829">
    <property type="term" value="F:lyase activity"/>
    <property type="evidence" value="ECO:0007669"/>
    <property type="project" value="UniProtKB-KW"/>
</dbReference>
<dbReference type="InterPro" id="IPR018376">
    <property type="entry name" value="Enoyl-CoA_hyd/isom_CS"/>
</dbReference>
<keyword evidence="9" id="KW-1185">Reference proteome</keyword>
<name>A0A9N9LSG4_9HELO</name>
<dbReference type="InterPro" id="IPR001753">
    <property type="entry name" value="Enoyl-CoA_hydra/iso"/>
</dbReference>
<keyword evidence="4" id="KW-0576">Peroxisome</keyword>
<protein>
    <recommendedName>
        <fullName evidence="10">Enoyl-CoA hydratase</fullName>
    </recommendedName>
</protein>
<accession>A0A9N9LSG4</accession>
<dbReference type="GO" id="GO:0005777">
    <property type="term" value="C:peroxisome"/>
    <property type="evidence" value="ECO:0007669"/>
    <property type="project" value="UniProtKB-SubCell"/>
</dbReference>
<dbReference type="GO" id="GO:0005739">
    <property type="term" value="C:mitochondrion"/>
    <property type="evidence" value="ECO:0007669"/>
    <property type="project" value="TreeGrafter"/>
</dbReference>
<dbReference type="GO" id="GO:0006635">
    <property type="term" value="P:fatty acid beta-oxidation"/>
    <property type="evidence" value="ECO:0007669"/>
    <property type="project" value="TreeGrafter"/>
</dbReference>
<comment type="similarity">
    <text evidence="3 7">Belongs to the enoyl-CoA hydratase/isomerase family.</text>
</comment>
<dbReference type="GO" id="GO:0016853">
    <property type="term" value="F:isomerase activity"/>
    <property type="evidence" value="ECO:0007669"/>
    <property type="project" value="UniProtKB-KW"/>
</dbReference>
<evidence type="ECO:0000313" key="8">
    <source>
        <dbReference type="EMBL" id="CAG8979838.1"/>
    </source>
</evidence>
<dbReference type="FunFam" id="3.90.226.10:FF:000074">
    <property type="entry name" value="Enoyl-CoA hydratase (AFU_orthologue AFUA_2G10650)"/>
    <property type="match status" value="1"/>
</dbReference>
<dbReference type="PANTHER" id="PTHR11941">
    <property type="entry name" value="ENOYL-COA HYDRATASE-RELATED"/>
    <property type="match status" value="1"/>
</dbReference>